<keyword evidence="6" id="KW-1185">Reference proteome</keyword>
<dbReference type="Pfam" id="PF00990">
    <property type="entry name" value="GGDEF"/>
    <property type="match status" value="1"/>
</dbReference>
<dbReference type="SUPFAM" id="SSF55073">
    <property type="entry name" value="Nucleotide cyclase"/>
    <property type="match status" value="1"/>
</dbReference>
<accession>Q3SII6</accession>
<dbReference type="InterPro" id="IPR029787">
    <property type="entry name" value="Nucleotide_cyclase"/>
</dbReference>
<protein>
    <recommendedName>
        <fullName evidence="1">diguanylate cyclase</fullName>
        <ecNumber evidence="1">2.7.7.65</ecNumber>
    </recommendedName>
</protein>
<dbReference type="GO" id="GO:0052621">
    <property type="term" value="F:diguanylate cyclase activity"/>
    <property type="evidence" value="ECO:0007669"/>
    <property type="project" value="UniProtKB-EC"/>
</dbReference>
<organism evidence="5 6">
    <name type="scientific">Thiobacillus denitrificans (strain ATCC 25259 / T1)</name>
    <dbReference type="NCBI Taxonomy" id="292415"/>
    <lineage>
        <taxon>Bacteria</taxon>
        <taxon>Pseudomonadati</taxon>
        <taxon>Pseudomonadota</taxon>
        <taxon>Betaproteobacteria</taxon>
        <taxon>Nitrosomonadales</taxon>
        <taxon>Thiobacillaceae</taxon>
        <taxon>Thiobacillus</taxon>
    </lineage>
</organism>
<evidence type="ECO:0000313" key="6">
    <source>
        <dbReference type="Proteomes" id="UP000008291"/>
    </source>
</evidence>
<dbReference type="Proteomes" id="UP000008291">
    <property type="component" value="Chromosome"/>
</dbReference>
<dbReference type="FunFam" id="3.30.70.270:FF:000001">
    <property type="entry name" value="Diguanylate cyclase domain protein"/>
    <property type="match status" value="1"/>
</dbReference>
<dbReference type="KEGG" id="tbd:Tbd_1589"/>
<dbReference type="EMBL" id="CP000116">
    <property type="protein sequence ID" value="AAZ97542.1"/>
    <property type="molecule type" value="Genomic_DNA"/>
</dbReference>
<evidence type="ECO:0000256" key="1">
    <source>
        <dbReference type="ARBA" id="ARBA00012528"/>
    </source>
</evidence>
<dbReference type="PANTHER" id="PTHR45138">
    <property type="entry name" value="REGULATORY COMPONENTS OF SENSORY TRANSDUCTION SYSTEM"/>
    <property type="match status" value="1"/>
</dbReference>
<dbReference type="eggNOG" id="COG3706">
    <property type="taxonomic scope" value="Bacteria"/>
</dbReference>
<name>Q3SII6_THIDA</name>
<dbReference type="EC" id="2.7.7.65" evidence="1"/>
<dbReference type="HOGENOM" id="CLU_029027_0_0_4"/>
<evidence type="ECO:0000256" key="3">
    <source>
        <dbReference type="SAM" id="MobiDB-lite"/>
    </source>
</evidence>
<dbReference type="STRING" id="292415.Tbd_1589"/>
<proteinExistence type="predicted"/>
<dbReference type="Gene3D" id="3.30.70.270">
    <property type="match status" value="1"/>
</dbReference>
<dbReference type="InterPro" id="IPR050469">
    <property type="entry name" value="Diguanylate_Cyclase"/>
</dbReference>
<evidence type="ECO:0000259" key="4">
    <source>
        <dbReference type="PROSITE" id="PS50887"/>
    </source>
</evidence>
<evidence type="ECO:0000256" key="2">
    <source>
        <dbReference type="ARBA" id="ARBA00034247"/>
    </source>
</evidence>
<dbReference type="SMART" id="SM00267">
    <property type="entry name" value="GGDEF"/>
    <property type="match status" value="1"/>
</dbReference>
<dbReference type="CDD" id="cd01949">
    <property type="entry name" value="GGDEF"/>
    <property type="match status" value="1"/>
</dbReference>
<evidence type="ECO:0000313" key="5">
    <source>
        <dbReference type="EMBL" id="AAZ97542.1"/>
    </source>
</evidence>
<dbReference type="InterPro" id="IPR000160">
    <property type="entry name" value="GGDEF_dom"/>
</dbReference>
<feature type="domain" description="GGDEF" evidence="4">
    <location>
        <begin position="399"/>
        <end position="531"/>
    </location>
</feature>
<dbReference type="AlphaFoldDB" id="Q3SII6"/>
<dbReference type="NCBIfam" id="TIGR00254">
    <property type="entry name" value="GGDEF"/>
    <property type="match status" value="1"/>
</dbReference>
<sequence length="538" mass="59244">MRSMEQVPTGAPKMAEPTEKLNLPDPTEVARETLRRLAMRRIAPTPDNYQTLYEEIVGPTASAAAAGTATATSVLAGLAMDLTLHHPALAASAEALKQALRASDWAQCRKQVGQIVLQLKPGGGSGPGQIDTLGLLRELLVKTLEFGVATQLSHNPTLFEKTQRLAAAVREANSIAGLREAASGLKSMWIDVDLHVSHTHDQQETLRRLLLLLVENIGELLDDDTWLRGQLDVVQTVITGPLKIQALLEAEKRLKEVIYKQSLVKHGLREATATLKATMTSFVSHMSDAVAANDDYQQTIAAHIERISRTEDVLELNRILENLLDETRSAQSDSRRVHAQMIEERDAAQHAANHIKQLELELAQMSALVREDPMTHSLNRRGLDDEFAREASRAERFNTPFSIAVLDVDNFKALNDRRGHNTGDEALIHLVKVAKEELRLSDHIARIGGEEFLIILPNTPVAEAVQIVTRLQRSLTKKYFLDNNERVLITFSAGVAERRAGETQEALIARADSAMYEAKHSGKNRVCVAPDALPQAAG</sequence>
<dbReference type="PROSITE" id="PS50887">
    <property type="entry name" value="GGDEF"/>
    <property type="match status" value="1"/>
</dbReference>
<comment type="catalytic activity">
    <reaction evidence="2">
        <text>2 GTP = 3',3'-c-di-GMP + 2 diphosphate</text>
        <dbReference type="Rhea" id="RHEA:24898"/>
        <dbReference type="ChEBI" id="CHEBI:33019"/>
        <dbReference type="ChEBI" id="CHEBI:37565"/>
        <dbReference type="ChEBI" id="CHEBI:58805"/>
        <dbReference type="EC" id="2.7.7.65"/>
    </reaction>
</comment>
<reference evidence="5 6" key="1">
    <citation type="journal article" date="2006" name="J. Bacteriol.">
        <title>The genome sequence of the obligately chemolithoautotrophic, facultatively anaerobic bacterium Thiobacillus denitrificans.</title>
        <authorList>
            <person name="Beller H.R."/>
            <person name="Chain P.S."/>
            <person name="Letain T.E."/>
            <person name="Chakicherla A."/>
            <person name="Larimer F.W."/>
            <person name="Richardson P.M."/>
            <person name="Coleman M.A."/>
            <person name="Wood A.P."/>
            <person name="Kelly D.P."/>
        </authorList>
    </citation>
    <scope>NUCLEOTIDE SEQUENCE [LARGE SCALE GENOMIC DNA]</scope>
    <source>
        <strain evidence="5 6">ATCC 25259</strain>
    </source>
</reference>
<gene>
    <name evidence="5" type="ordered locus">Tbd_1589</name>
</gene>
<dbReference type="InterPro" id="IPR043128">
    <property type="entry name" value="Rev_trsase/Diguanyl_cyclase"/>
</dbReference>
<feature type="region of interest" description="Disordered" evidence="3">
    <location>
        <begin position="1"/>
        <end position="21"/>
    </location>
</feature>
<dbReference type="PANTHER" id="PTHR45138:SF9">
    <property type="entry name" value="DIGUANYLATE CYCLASE DGCM-RELATED"/>
    <property type="match status" value="1"/>
</dbReference>